<dbReference type="EMBL" id="AP024329">
    <property type="protein sequence ID" value="BCQ34945.1"/>
    <property type="molecule type" value="Genomic_DNA"/>
</dbReference>
<proteinExistence type="predicted"/>
<feature type="transmembrane region" description="Helical" evidence="1">
    <location>
        <begin position="5"/>
        <end position="27"/>
    </location>
</feature>
<protein>
    <submittedName>
        <fullName evidence="2">Uncharacterized protein</fullName>
    </submittedName>
</protein>
<keyword evidence="1" id="KW-0812">Transmembrane</keyword>
<keyword evidence="3" id="KW-1185">Reference proteome</keyword>
<evidence type="ECO:0000313" key="2">
    <source>
        <dbReference type="EMBL" id="BCQ34945.1"/>
    </source>
</evidence>
<keyword evidence="1" id="KW-0472">Membrane</keyword>
<dbReference type="Proteomes" id="UP000677515">
    <property type="component" value="Chromosome"/>
</dbReference>
<accession>A0ABN6DJF5</accession>
<evidence type="ECO:0000313" key="3">
    <source>
        <dbReference type="Proteomes" id="UP000677515"/>
    </source>
</evidence>
<keyword evidence="1" id="KW-1133">Transmembrane helix</keyword>
<organism evidence="2 3">
    <name type="scientific">Erwinia rhapontici</name>
    <name type="common">Pectobacterium rhapontici</name>
    <dbReference type="NCBI Taxonomy" id="55212"/>
    <lineage>
        <taxon>Bacteria</taxon>
        <taxon>Pseudomonadati</taxon>
        <taxon>Pseudomonadota</taxon>
        <taxon>Gammaproteobacteria</taxon>
        <taxon>Enterobacterales</taxon>
        <taxon>Erwiniaceae</taxon>
        <taxon>Erwinia</taxon>
    </lineage>
</organism>
<evidence type="ECO:0000256" key="1">
    <source>
        <dbReference type="SAM" id="Phobius"/>
    </source>
</evidence>
<gene>
    <name evidence="2" type="ORF">ERHA53_22880</name>
</gene>
<sequence>MRLIFYFITALSVVIFGVILFVTYSFITTLYGVYEIGGLYPLNYADVVGHLLCLMFSLGCLYFSIKTAKNLKKKL</sequence>
<reference evidence="2 3" key="1">
    <citation type="submission" date="2021-01" db="EMBL/GenBank/DDBJ databases">
        <title>Complete genome sequence of Erwinia rhapontici MAFF 311153.</title>
        <authorList>
            <person name="Morohoshi T."/>
            <person name="Someya N."/>
        </authorList>
    </citation>
    <scope>NUCLEOTIDE SEQUENCE [LARGE SCALE GENOMIC DNA]</scope>
    <source>
        <strain evidence="2 3">MAFF 311153</strain>
    </source>
</reference>
<name>A0ABN6DJF5_ERWRD</name>
<feature type="transmembrane region" description="Helical" evidence="1">
    <location>
        <begin position="47"/>
        <end position="65"/>
    </location>
</feature>